<dbReference type="Gene3D" id="3.90.850.10">
    <property type="entry name" value="Fumarylacetoacetase-like, C-terminal domain"/>
    <property type="match status" value="1"/>
</dbReference>
<sequence>MPINIAETAQRILDAKSSRKPVDSLIGAEDGPTIADAFRVQQEVIRLQVEGGDTIAGFKLGNIAKAMQAKFGVDEPDYGYLLASQFFPENLPRSEKEFIEPFVELEPAFVFKRDVGGPHVTVADIIAATDFVVPALEIIDSRVRDWNIGIFDTLADSGSSAAVILGGQPRKLSEVNLSDTPGVITFDGEVVAEGNTSAIYGSPVSALVWLCHRINEYGITLKAGQLILPGSCLAAAKMVPGTHITGRFEGWGEVSFDYTAAQG</sequence>
<dbReference type="PANTHER" id="PTHR30143">
    <property type="entry name" value="ACID HYDRATASE"/>
    <property type="match status" value="1"/>
</dbReference>
<evidence type="ECO:0000313" key="2">
    <source>
        <dbReference type="Proteomes" id="UP000295511"/>
    </source>
</evidence>
<dbReference type="InterPro" id="IPR036663">
    <property type="entry name" value="Fumarylacetoacetase_C_sf"/>
</dbReference>
<dbReference type="AlphaFoldDB" id="A0A4R5KT96"/>
<proteinExistence type="predicted"/>
<organism evidence="1 2">
    <name type="scientific">Arthrobacter terricola</name>
    <dbReference type="NCBI Taxonomy" id="2547396"/>
    <lineage>
        <taxon>Bacteria</taxon>
        <taxon>Bacillati</taxon>
        <taxon>Actinomycetota</taxon>
        <taxon>Actinomycetes</taxon>
        <taxon>Micrococcales</taxon>
        <taxon>Micrococcaceae</taxon>
        <taxon>Arthrobacter</taxon>
    </lineage>
</organism>
<dbReference type="GO" id="GO:0005737">
    <property type="term" value="C:cytoplasm"/>
    <property type="evidence" value="ECO:0007669"/>
    <property type="project" value="TreeGrafter"/>
</dbReference>
<dbReference type="PANTHER" id="PTHR30143:SF0">
    <property type="entry name" value="2-KETO-4-PENTENOATE HYDRATASE"/>
    <property type="match status" value="1"/>
</dbReference>
<keyword evidence="2" id="KW-1185">Reference proteome</keyword>
<dbReference type="SUPFAM" id="SSF56529">
    <property type="entry name" value="FAH"/>
    <property type="match status" value="1"/>
</dbReference>
<comment type="caution">
    <text evidence="1">The sequence shown here is derived from an EMBL/GenBank/DDBJ whole genome shotgun (WGS) entry which is preliminary data.</text>
</comment>
<gene>
    <name evidence="1" type="ORF">E1809_05970</name>
</gene>
<reference evidence="1 2" key="1">
    <citation type="submission" date="2019-03" db="EMBL/GenBank/DDBJ databases">
        <title>Whole genome sequence of Arthrobacter sp JH1-1.</title>
        <authorList>
            <person name="Trinh H.N."/>
        </authorList>
    </citation>
    <scope>NUCLEOTIDE SEQUENCE [LARGE SCALE GENOMIC DNA]</scope>
    <source>
        <strain evidence="1 2">JH1-1</strain>
    </source>
</reference>
<dbReference type="GO" id="GO:0008684">
    <property type="term" value="F:2-oxopent-4-enoate hydratase activity"/>
    <property type="evidence" value="ECO:0007669"/>
    <property type="project" value="TreeGrafter"/>
</dbReference>
<dbReference type="RefSeq" id="WP_133203299.1">
    <property type="nucleotide sequence ID" value="NZ_SMRU01000005.1"/>
</dbReference>
<dbReference type="Proteomes" id="UP000295511">
    <property type="component" value="Unassembled WGS sequence"/>
</dbReference>
<evidence type="ECO:0000313" key="1">
    <source>
        <dbReference type="EMBL" id="TDF99113.1"/>
    </source>
</evidence>
<accession>A0A4R5KT96</accession>
<dbReference type="InterPro" id="IPR050772">
    <property type="entry name" value="Hydratase-Decarb/MhpD_sf"/>
</dbReference>
<protein>
    <recommendedName>
        <fullName evidence="3">2-keto-4-pentenoate hydratase</fullName>
    </recommendedName>
</protein>
<name>A0A4R5KT96_9MICC</name>
<evidence type="ECO:0008006" key="3">
    <source>
        <dbReference type="Google" id="ProtNLM"/>
    </source>
</evidence>
<dbReference type="EMBL" id="SMRU01000005">
    <property type="protein sequence ID" value="TDF99113.1"/>
    <property type="molecule type" value="Genomic_DNA"/>
</dbReference>
<dbReference type="OrthoDB" id="9792137at2"/>